<evidence type="ECO:0000313" key="2">
    <source>
        <dbReference type="Proteomes" id="UP000789920"/>
    </source>
</evidence>
<name>A0ACA9S0M2_9GLOM</name>
<proteinExistence type="predicted"/>
<accession>A0ACA9S0M2</accession>
<organism evidence="1 2">
    <name type="scientific">Racocetra persica</name>
    <dbReference type="NCBI Taxonomy" id="160502"/>
    <lineage>
        <taxon>Eukaryota</taxon>
        <taxon>Fungi</taxon>
        <taxon>Fungi incertae sedis</taxon>
        <taxon>Mucoromycota</taxon>
        <taxon>Glomeromycotina</taxon>
        <taxon>Glomeromycetes</taxon>
        <taxon>Diversisporales</taxon>
        <taxon>Gigasporaceae</taxon>
        <taxon>Racocetra</taxon>
    </lineage>
</organism>
<protein>
    <submittedName>
        <fullName evidence="1">30606_t:CDS:1</fullName>
    </submittedName>
</protein>
<keyword evidence="2" id="KW-1185">Reference proteome</keyword>
<reference evidence="1" key="1">
    <citation type="submission" date="2021-06" db="EMBL/GenBank/DDBJ databases">
        <authorList>
            <person name="Kallberg Y."/>
            <person name="Tangrot J."/>
            <person name="Rosling A."/>
        </authorList>
    </citation>
    <scope>NUCLEOTIDE SEQUENCE</scope>
    <source>
        <strain evidence="1">MA461A</strain>
    </source>
</reference>
<gene>
    <name evidence="1" type="ORF">RPERSI_LOCUS25493</name>
</gene>
<comment type="caution">
    <text evidence="1">The sequence shown here is derived from an EMBL/GenBank/DDBJ whole genome shotgun (WGS) entry which is preliminary data.</text>
</comment>
<dbReference type="EMBL" id="CAJVQC010084409">
    <property type="protein sequence ID" value="CAG8821063.1"/>
    <property type="molecule type" value="Genomic_DNA"/>
</dbReference>
<feature type="non-terminal residue" evidence="1">
    <location>
        <position position="1"/>
    </location>
</feature>
<feature type="non-terminal residue" evidence="1">
    <location>
        <position position="50"/>
    </location>
</feature>
<dbReference type="Proteomes" id="UP000789920">
    <property type="component" value="Unassembled WGS sequence"/>
</dbReference>
<sequence>EVFIVQGSNEQLIPVKNVLDPAYHVRKEALCKKCIKDAQEDNQTKKIKIK</sequence>
<evidence type="ECO:0000313" key="1">
    <source>
        <dbReference type="EMBL" id="CAG8821063.1"/>
    </source>
</evidence>